<dbReference type="PANTHER" id="PTHR38682">
    <property type="entry name" value="V-TYPE ATP SYNTHASE SUBUNIT C"/>
    <property type="match status" value="1"/>
</dbReference>
<dbReference type="Pfam" id="PF01992">
    <property type="entry name" value="vATP-synt_AC39"/>
    <property type="match status" value="1"/>
</dbReference>
<keyword evidence="2" id="KW-0813">Transport</keyword>
<dbReference type="InterPro" id="IPR035067">
    <property type="entry name" value="V-type_ATPase_csu/dsu"/>
</dbReference>
<keyword evidence="3" id="KW-0406">Ion transport</keyword>
<proteinExistence type="inferred from homology"/>
<evidence type="ECO:0000256" key="2">
    <source>
        <dbReference type="ARBA" id="ARBA00022448"/>
    </source>
</evidence>
<comment type="similarity">
    <text evidence="1">Belongs to the V-ATPase V0D/AC39 subunit family.</text>
</comment>
<comment type="caution">
    <text evidence="4">The sequence shown here is derived from an EMBL/GenBank/DDBJ whole genome shotgun (WGS) entry which is preliminary data.</text>
</comment>
<evidence type="ECO:0000256" key="3">
    <source>
        <dbReference type="ARBA" id="ARBA00023065"/>
    </source>
</evidence>
<dbReference type="InterPro" id="IPR050873">
    <property type="entry name" value="V-ATPase_V0D/AC39_subunit"/>
</dbReference>
<dbReference type="SUPFAM" id="SSF103486">
    <property type="entry name" value="V-type ATP synthase subunit C"/>
    <property type="match status" value="1"/>
</dbReference>
<dbReference type="InterPro" id="IPR002843">
    <property type="entry name" value="ATPase_V0-cplx_csu/dsu"/>
</dbReference>
<dbReference type="Gene3D" id="1.10.132.50">
    <property type="entry name" value="ATP synthase (C/AC39) subunit, domain 3"/>
    <property type="match status" value="1"/>
</dbReference>
<evidence type="ECO:0000256" key="1">
    <source>
        <dbReference type="ARBA" id="ARBA00006709"/>
    </source>
</evidence>
<reference evidence="4 5" key="1">
    <citation type="submission" date="2016-04" db="EMBL/GenBank/DDBJ databases">
        <title>Draft genome of an Enterococcus thailandicus strain isolated from bovine feces.</title>
        <authorList>
            <person name="Beukers A.G."/>
            <person name="Zaheer R."/>
            <person name="Goji N."/>
            <person name="Cook S.R."/>
            <person name="Amoako K."/>
            <person name="Chaves A.V."/>
            <person name="Ward M.P."/>
            <person name="Mcallister T.A."/>
        </authorList>
    </citation>
    <scope>NUCLEOTIDE SEQUENCE [LARGE SCALE GENOMIC DNA]</scope>
    <source>
        <strain evidence="4 5">F0711D 46</strain>
    </source>
</reference>
<sequence length="328" mass="38061">MNYHELNPLIRGRELELLTNEDFERLIQAPSIDAFGEQLKTTIYQPYVYEGFEYELEQNLAKEQSELFAWLKERVPEPEILWIYTMRFTFHNLKVLTKAELTGKNLDQLFIDDGFYSLDMMKEAIRTQDSVELPETLLASIREVFDYFEGATILQGIDVIYDRHFLKEQRRLGEKLGYKELLTEIIALIDLTNIITMARGLSQNRTKGFMTTVLSSAGGIEKEIFLSFVGQELEAYTRFLLTTDYAEIIRPALKETEIDLITLERLKDDYLSSLYQEAQTQAFGPLPLLAFLNAKEVEGKNLRLLAVGKRSQFSTEQIRERVRTVYGT</sequence>
<keyword evidence="5" id="KW-1185">Reference proteome</keyword>
<evidence type="ECO:0000313" key="4">
    <source>
        <dbReference type="EMBL" id="OAQ55329.1"/>
    </source>
</evidence>
<gene>
    <name evidence="4" type="ORF">A6E74_07475</name>
</gene>
<dbReference type="PANTHER" id="PTHR38682:SF1">
    <property type="entry name" value="V-TYPE ATP SYNTHASE SUBUNIT C"/>
    <property type="match status" value="1"/>
</dbReference>
<name>A0A179ER13_ENTTH</name>
<dbReference type="Gene3D" id="1.20.1690.10">
    <property type="entry name" value="V-type ATP synthase subunit C domain"/>
    <property type="match status" value="2"/>
</dbReference>
<dbReference type="InterPro" id="IPR036079">
    <property type="entry name" value="ATPase_csu/dsu_sf"/>
</dbReference>
<dbReference type="RefSeq" id="WP_067483718.1">
    <property type="nucleotide sequence ID" value="NZ_BSWU01000006.1"/>
</dbReference>
<dbReference type="Proteomes" id="UP000078516">
    <property type="component" value="Unassembled WGS sequence"/>
</dbReference>
<evidence type="ECO:0000313" key="5">
    <source>
        <dbReference type="Proteomes" id="UP000078516"/>
    </source>
</evidence>
<accession>A0A179ER13</accession>
<dbReference type="GO" id="GO:0046961">
    <property type="term" value="F:proton-transporting ATPase activity, rotational mechanism"/>
    <property type="evidence" value="ECO:0007669"/>
    <property type="project" value="InterPro"/>
</dbReference>
<dbReference type="EMBL" id="LWMN01000013">
    <property type="protein sequence ID" value="OAQ55329.1"/>
    <property type="molecule type" value="Genomic_DNA"/>
</dbReference>
<dbReference type="AlphaFoldDB" id="A0A179ER13"/>
<organism evidence="4 5">
    <name type="scientific">Enterococcus thailandicus</name>
    <dbReference type="NCBI Taxonomy" id="417368"/>
    <lineage>
        <taxon>Bacteria</taxon>
        <taxon>Bacillati</taxon>
        <taxon>Bacillota</taxon>
        <taxon>Bacilli</taxon>
        <taxon>Lactobacillales</taxon>
        <taxon>Enterococcaceae</taxon>
        <taxon>Enterococcus</taxon>
    </lineage>
</organism>
<dbReference type="InterPro" id="IPR044911">
    <property type="entry name" value="V-type_ATPase_csu/dsu_dom_3"/>
</dbReference>
<protein>
    <submittedName>
        <fullName evidence="4">ATPase V</fullName>
    </submittedName>
</protein>